<gene>
    <name evidence="3" type="ORF">PVAP13_2KG564901</name>
</gene>
<accession>A0A8T0WIS0</accession>
<feature type="compositionally biased region" description="Low complexity" evidence="1">
    <location>
        <begin position="154"/>
        <end position="172"/>
    </location>
</feature>
<evidence type="ECO:0000313" key="4">
    <source>
        <dbReference type="Proteomes" id="UP000823388"/>
    </source>
</evidence>
<protein>
    <submittedName>
        <fullName evidence="3">Uncharacterized protein</fullName>
    </submittedName>
</protein>
<name>A0A8T0WIS0_PANVG</name>
<feature type="region of interest" description="Disordered" evidence="1">
    <location>
        <begin position="143"/>
        <end position="172"/>
    </location>
</feature>
<proteinExistence type="predicted"/>
<evidence type="ECO:0000256" key="2">
    <source>
        <dbReference type="SAM" id="SignalP"/>
    </source>
</evidence>
<organism evidence="3 4">
    <name type="scientific">Panicum virgatum</name>
    <name type="common">Blackwell switchgrass</name>
    <dbReference type="NCBI Taxonomy" id="38727"/>
    <lineage>
        <taxon>Eukaryota</taxon>
        <taxon>Viridiplantae</taxon>
        <taxon>Streptophyta</taxon>
        <taxon>Embryophyta</taxon>
        <taxon>Tracheophyta</taxon>
        <taxon>Spermatophyta</taxon>
        <taxon>Magnoliopsida</taxon>
        <taxon>Liliopsida</taxon>
        <taxon>Poales</taxon>
        <taxon>Poaceae</taxon>
        <taxon>PACMAD clade</taxon>
        <taxon>Panicoideae</taxon>
        <taxon>Panicodae</taxon>
        <taxon>Paniceae</taxon>
        <taxon>Panicinae</taxon>
        <taxon>Panicum</taxon>
        <taxon>Panicum sect. Hiantes</taxon>
    </lineage>
</organism>
<feature type="chain" id="PRO_5035912107" evidence="2">
    <location>
        <begin position="27"/>
        <end position="172"/>
    </location>
</feature>
<feature type="region of interest" description="Disordered" evidence="1">
    <location>
        <begin position="83"/>
        <end position="104"/>
    </location>
</feature>
<reference evidence="3" key="1">
    <citation type="submission" date="2020-05" db="EMBL/GenBank/DDBJ databases">
        <title>WGS assembly of Panicum virgatum.</title>
        <authorList>
            <person name="Lovell J.T."/>
            <person name="Jenkins J."/>
            <person name="Shu S."/>
            <person name="Juenger T.E."/>
            <person name="Schmutz J."/>
        </authorList>
    </citation>
    <scope>NUCLEOTIDE SEQUENCE</scope>
    <source>
        <strain evidence="3">AP13</strain>
    </source>
</reference>
<dbReference type="Proteomes" id="UP000823388">
    <property type="component" value="Chromosome 2K"/>
</dbReference>
<evidence type="ECO:0000313" key="3">
    <source>
        <dbReference type="EMBL" id="KAG2647185.1"/>
    </source>
</evidence>
<feature type="signal peptide" evidence="2">
    <location>
        <begin position="1"/>
        <end position="26"/>
    </location>
</feature>
<feature type="compositionally biased region" description="Gly residues" evidence="1">
    <location>
        <begin position="83"/>
        <end position="95"/>
    </location>
</feature>
<evidence type="ECO:0000256" key="1">
    <source>
        <dbReference type="SAM" id="MobiDB-lite"/>
    </source>
</evidence>
<sequence length="172" mass="18084">MVLNNMIGKLSWQAIFLSLSLSLSETECVLTHTVAAAPKSDPTIQQGRRLWRCVPEINQMEPDQAPCGLLLDATAAASPDGVGGGGHGTYGGGGWQQSAPRPGGQVRDRVALRAIARERPRRPPTRIARLLVGALPLPPAPFPDAGVASPHARLVSSRLSSSSCPLHASFSP</sequence>
<dbReference type="AlphaFoldDB" id="A0A8T0WIS0"/>
<keyword evidence="4" id="KW-1185">Reference proteome</keyword>
<comment type="caution">
    <text evidence="3">The sequence shown here is derived from an EMBL/GenBank/DDBJ whole genome shotgun (WGS) entry which is preliminary data.</text>
</comment>
<keyword evidence="2" id="KW-0732">Signal</keyword>
<dbReference type="EMBL" id="CM029039">
    <property type="protein sequence ID" value="KAG2647185.1"/>
    <property type="molecule type" value="Genomic_DNA"/>
</dbReference>